<dbReference type="PRINTS" id="PR00502">
    <property type="entry name" value="NUDIXFAMILY"/>
</dbReference>
<keyword evidence="4" id="KW-0235">DNA replication</keyword>
<dbReference type="PROSITE" id="PS51462">
    <property type="entry name" value="NUDIX"/>
    <property type="match status" value="1"/>
</dbReference>
<evidence type="ECO:0000256" key="14">
    <source>
        <dbReference type="ARBA" id="ARBA00041592"/>
    </source>
</evidence>
<keyword evidence="3" id="KW-0515">Mutator protein</keyword>
<dbReference type="AlphaFoldDB" id="A0A8E1R0J1"/>
<evidence type="ECO:0000313" key="19">
    <source>
        <dbReference type="EMBL" id="KOO69071.1"/>
    </source>
</evidence>
<dbReference type="Proteomes" id="UP000036951">
    <property type="component" value="Unassembled WGS sequence"/>
</dbReference>
<evidence type="ECO:0000256" key="1">
    <source>
        <dbReference type="ARBA" id="ARBA00001946"/>
    </source>
</evidence>
<keyword evidence="8" id="KW-0460">Magnesium</keyword>
<feature type="domain" description="Nudix hydrolase" evidence="18">
    <location>
        <begin position="3"/>
        <end position="130"/>
    </location>
</feature>
<organism evidence="19 20">
    <name type="scientific">Xylanibacter rarus</name>
    <dbReference type="NCBI Taxonomy" id="1676614"/>
    <lineage>
        <taxon>Bacteria</taxon>
        <taxon>Pseudomonadati</taxon>
        <taxon>Bacteroidota</taxon>
        <taxon>Bacteroidia</taxon>
        <taxon>Bacteroidales</taxon>
        <taxon>Prevotellaceae</taxon>
        <taxon>Xylanibacter</taxon>
    </lineage>
</organism>
<dbReference type="GO" id="GO:0044715">
    <property type="term" value="F:8-oxo-dGDP phosphatase activity"/>
    <property type="evidence" value="ECO:0007669"/>
    <property type="project" value="TreeGrafter"/>
</dbReference>
<evidence type="ECO:0000256" key="6">
    <source>
        <dbReference type="ARBA" id="ARBA00022763"/>
    </source>
</evidence>
<dbReference type="CDD" id="cd03425">
    <property type="entry name" value="NUDIX_MutT_NudA_like"/>
    <property type="match status" value="1"/>
</dbReference>
<comment type="caution">
    <text evidence="19">The sequence shown here is derived from an EMBL/GenBank/DDBJ whole genome shotgun (WGS) entry which is preliminary data.</text>
</comment>
<comment type="catalytic activity">
    <reaction evidence="10">
        <text>8-oxo-dGTP + H2O = 8-oxo-dGMP + diphosphate + H(+)</text>
        <dbReference type="Rhea" id="RHEA:31575"/>
        <dbReference type="ChEBI" id="CHEBI:15377"/>
        <dbReference type="ChEBI" id="CHEBI:15378"/>
        <dbReference type="ChEBI" id="CHEBI:33019"/>
        <dbReference type="ChEBI" id="CHEBI:63224"/>
        <dbReference type="ChEBI" id="CHEBI:77896"/>
        <dbReference type="EC" id="3.6.1.55"/>
    </reaction>
</comment>
<dbReference type="Pfam" id="PF00293">
    <property type="entry name" value="NUDIX"/>
    <property type="match status" value="1"/>
</dbReference>
<keyword evidence="20" id="KW-1185">Reference proteome</keyword>
<evidence type="ECO:0000256" key="8">
    <source>
        <dbReference type="ARBA" id="ARBA00022842"/>
    </source>
</evidence>
<evidence type="ECO:0000256" key="2">
    <source>
        <dbReference type="ARBA" id="ARBA00005582"/>
    </source>
</evidence>
<name>A0A8E1R0J1_9BACT</name>
<keyword evidence="7 17" id="KW-0378">Hydrolase</keyword>
<evidence type="ECO:0000256" key="7">
    <source>
        <dbReference type="ARBA" id="ARBA00022801"/>
    </source>
</evidence>
<dbReference type="PANTHER" id="PTHR47707:SF1">
    <property type="entry name" value="NUDIX HYDROLASE FAMILY PROTEIN"/>
    <property type="match status" value="1"/>
</dbReference>
<evidence type="ECO:0000259" key="18">
    <source>
        <dbReference type="PROSITE" id="PS51462"/>
    </source>
</evidence>
<dbReference type="InterPro" id="IPR000086">
    <property type="entry name" value="NUDIX_hydrolase_dom"/>
</dbReference>
<evidence type="ECO:0000256" key="15">
    <source>
        <dbReference type="ARBA" id="ARBA00041979"/>
    </source>
</evidence>
<evidence type="ECO:0000256" key="10">
    <source>
        <dbReference type="ARBA" id="ARBA00035861"/>
    </source>
</evidence>
<dbReference type="InterPro" id="IPR047127">
    <property type="entry name" value="MutT-like"/>
</dbReference>
<keyword evidence="9" id="KW-0234">DNA repair</keyword>
<evidence type="ECO:0000256" key="13">
    <source>
        <dbReference type="ARBA" id="ARBA00040794"/>
    </source>
</evidence>
<dbReference type="InterPro" id="IPR020476">
    <property type="entry name" value="Nudix_hydrolase"/>
</dbReference>
<dbReference type="Gene3D" id="3.90.79.10">
    <property type="entry name" value="Nucleoside Triphosphate Pyrophosphohydrolase"/>
    <property type="match status" value="1"/>
</dbReference>
<dbReference type="GO" id="GO:0006260">
    <property type="term" value="P:DNA replication"/>
    <property type="evidence" value="ECO:0007669"/>
    <property type="project" value="UniProtKB-KW"/>
</dbReference>
<dbReference type="EMBL" id="LFQU01000005">
    <property type="protein sequence ID" value="KOO69071.1"/>
    <property type="molecule type" value="Genomic_DNA"/>
</dbReference>
<dbReference type="GO" id="GO:0035539">
    <property type="term" value="F:8-oxo-7,8-dihydrodeoxyguanosine triphosphate pyrophosphatase activity"/>
    <property type="evidence" value="ECO:0007669"/>
    <property type="project" value="UniProtKB-EC"/>
</dbReference>
<dbReference type="GO" id="GO:0046872">
    <property type="term" value="F:metal ion binding"/>
    <property type="evidence" value="ECO:0007669"/>
    <property type="project" value="UniProtKB-KW"/>
</dbReference>
<dbReference type="SUPFAM" id="SSF55811">
    <property type="entry name" value="Nudix"/>
    <property type="match status" value="1"/>
</dbReference>
<evidence type="ECO:0000313" key="20">
    <source>
        <dbReference type="Proteomes" id="UP000036951"/>
    </source>
</evidence>
<proteinExistence type="inferred from homology"/>
<reference evidence="19 20" key="1">
    <citation type="submission" date="2015-06" db="EMBL/GenBank/DDBJ databases">
        <title>Prevotella sp. 109, sp. nov., a novel member of the family Prevotellaceae isolated from human faeces.</title>
        <authorList>
            <person name="Shkoporov A.N."/>
            <person name="Chaplin A.V."/>
            <person name="Kafarskaia L.I."/>
            <person name="Efimov B.A."/>
        </authorList>
    </citation>
    <scope>NUCLEOTIDE SEQUENCE [LARGE SCALE GENOMIC DNA]</scope>
    <source>
        <strain evidence="19 20">109</strain>
    </source>
</reference>
<dbReference type="GO" id="GO:0006281">
    <property type="term" value="P:DNA repair"/>
    <property type="evidence" value="ECO:0007669"/>
    <property type="project" value="UniProtKB-KW"/>
</dbReference>
<dbReference type="InterPro" id="IPR015797">
    <property type="entry name" value="NUDIX_hydrolase-like_dom_sf"/>
</dbReference>
<dbReference type="GO" id="GO:0008413">
    <property type="term" value="F:8-oxo-7,8-dihydroguanosine triphosphate pyrophosphatase activity"/>
    <property type="evidence" value="ECO:0007669"/>
    <property type="project" value="TreeGrafter"/>
</dbReference>
<keyword evidence="5" id="KW-0479">Metal-binding</keyword>
<dbReference type="EC" id="3.6.1.55" evidence="12"/>
<accession>A0A8E1R0J1</accession>
<evidence type="ECO:0000256" key="3">
    <source>
        <dbReference type="ARBA" id="ARBA00022457"/>
    </source>
</evidence>
<evidence type="ECO:0000256" key="17">
    <source>
        <dbReference type="RuleBase" id="RU003476"/>
    </source>
</evidence>
<gene>
    <name evidence="19" type="ORF">ACU52_04130</name>
</gene>
<comment type="similarity">
    <text evidence="2 17">Belongs to the Nudix hydrolase family.</text>
</comment>
<dbReference type="GO" id="GO:0044716">
    <property type="term" value="F:8-oxo-GDP phosphatase activity"/>
    <property type="evidence" value="ECO:0007669"/>
    <property type="project" value="TreeGrafter"/>
</dbReference>
<evidence type="ECO:0000256" key="12">
    <source>
        <dbReference type="ARBA" id="ARBA00038905"/>
    </source>
</evidence>
<protein>
    <recommendedName>
        <fullName evidence="13">8-oxo-dGTP diphosphatase</fullName>
        <ecNumber evidence="12">3.6.1.55</ecNumber>
    </recommendedName>
    <alternativeName>
        <fullName evidence="16">7,8-dihydro-8-oxoguanine-triphosphatase</fullName>
    </alternativeName>
    <alternativeName>
        <fullName evidence="15">Mutator protein MutT</fullName>
    </alternativeName>
    <alternativeName>
        <fullName evidence="14">dGTP pyrophosphohydrolase</fullName>
    </alternativeName>
</protein>
<dbReference type="InterPro" id="IPR020084">
    <property type="entry name" value="NUDIX_hydrolase_CS"/>
</dbReference>
<dbReference type="OrthoDB" id="9810648at2"/>
<evidence type="ECO:0000256" key="11">
    <source>
        <dbReference type="ARBA" id="ARBA00036904"/>
    </source>
</evidence>
<sequence>MNAKHYNVVAAVIRKDGKYFCVKKGRTKYSYTSYKYEFPGGKIEPGETPQEALKREIAEELDYDISVGNLIVAARHDYPDFSITLNAYLCEPLADGFVLSEHVDYVWLGAKELRSVDWAEADLAVVRCIEESDLR</sequence>
<evidence type="ECO:0000256" key="5">
    <source>
        <dbReference type="ARBA" id="ARBA00022723"/>
    </source>
</evidence>
<dbReference type="PANTHER" id="PTHR47707">
    <property type="entry name" value="8-OXO-DGTP DIPHOSPHATASE"/>
    <property type="match status" value="1"/>
</dbReference>
<comment type="catalytic activity">
    <reaction evidence="11">
        <text>8-oxo-GTP + H2O = 8-oxo-GMP + diphosphate + H(+)</text>
        <dbReference type="Rhea" id="RHEA:67616"/>
        <dbReference type="ChEBI" id="CHEBI:15377"/>
        <dbReference type="ChEBI" id="CHEBI:15378"/>
        <dbReference type="ChEBI" id="CHEBI:33019"/>
        <dbReference type="ChEBI" id="CHEBI:143553"/>
        <dbReference type="ChEBI" id="CHEBI:145694"/>
    </reaction>
</comment>
<dbReference type="RefSeq" id="WP_053397876.1">
    <property type="nucleotide sequence ID" value="NZ_LFQU01000005.1"/>
</dbReference>
<comment type="cofactor">
    <cofactor evidence="1">
        <name>Mg(2+)</name>
        <dbReference type="ChEBI" id="CHEBI:18420"/>
    </cofactor>
</comment>
<dbReference type="PROSITE" id="PS00893">
    <property type="entry name" value="NUDIX_BOX"/>
    <property type="match status" value="1"/>
</dbReference>
<evidence type="ECO:0000256" key="16">
    <source>
        <dbReference type="ARBA" id="ARBA00042798"/>
    </source>
</evidence>
<evidence type="ECO:0000256" key="9">
    <source>
        <dbReference type="ARBA" id="ARBA00023204"/>
    </source>
</evidence>
<evidence type="ECO:0000256" key="4">
    <source>
        <dbReference type="ARBA" id="ARBA00022705"/>
    </source>
</evidence>
<keyword evidence="6" id="KW-0227">DNA damage</keyword>